<sequence>MTALAGWENFYLIVGSSAGALIGLQSVVITLIADMRIAVGREQAGKAFATPTIVHFGAALLLSAILNALWRGVAGAAIVWGLLGFSGLVYEVIVARRMQGQIAYKPEFEDWLYQFCCPSPHIRRLLDRHTRLLPMRTRPCLGLPWRHWCCSLAAFITRGTSSPITCLSNEDERVNERPR</sequence>
<accession>A0A7V8NXK1</accession>
<keyword evidence="1" id="KW-1133">Transmembrane helix</keyword>
<dbReference type="AlphaFoldDB" id="A0A7V8NXK1"/>
<protein>
    <submittedName>
        <fullName evidence="2">Uncharacterized protein</fullName>
    </submittedName>
</protein>
<feature type="transmembrane region" description="Helical" evidence="1">
    <location>
        <begin position="76"/>
        <end position="95"/>
    </location>
</feature>
<evidence type="ECO:0000313" key="2">
    <source>
        <dbReference type="EMBL" id="MBA0089336.1"/>
    </source>
</evidence>
<keyword evidence="3" id="KW-1185">Reference proteome</keyword>
<evidence type="ECO:0000313" key="3">
    <source>
        <dbReference type="Proteomes" id="UP000567293"/>
    </source>
</evidence>
<keyword evidence="1" id="KW-0812">Transmembrane</keyword>
<dbReference type="Proteomes" id="UP000567293">
    <property type="component" value="Unassembled WGS sequence"/>
</dbReference>
<feature type="transmembrane region" description="Helical" evidence="1">
    <location>
        <begin position="12"/>
        <end position="35"/>
    </location>
</feature>
<proteinExistence type="predicted"/>
<dbReference type="EMBL" id="JACDQQ010002942">
    <property type="protein sequence ID" value="MBA0089336.1"/>
    <property type="molecule type" value="Genomic_DNA"/>
</dbReference>
<keyword evidence="1" id="KW-0472">Membrane</keyword>
<evidence type="ECO:0000256" key="1">
    <source>
        <dbReference type="SAM" id="Phobius"/>
    </source>
</evidence>
<reference evidence="2" key="1">
    <citation type="submission" date="2020-06" db="EMBL/GenBank/DDBJ databases">
        <title>Legume-microbial interactions unlock mineral nutrients during tropical forest succession.</title>
        <authorList>
            <person name="Epihov D.Z."/>
        </authorList>
    </citation>
    <scope>NUCLEOTIDE SEQUENCE [LARGE SCALE GENOMIC DNA]</scope>
    <source>
        <strain evidence="2">Pan2503</strain>
    </source>
</reference>
<organism evidence="2 3">
    <name type="scientific">Candidatus Acidiferrum panamense</name>
    <dbReference type="NCBI Taxonomy" id="2741543"/>
    <lineage>
        <taxon>Bacteria</taxon>
        <taxon>Pseudomonadati</taxon>
        <taxon>Acidobacteriota</taxon>
        <taxon>Terriglobia</taxon>
        <taxon>Candidatus Acidiferrales</taxon>
        <taxon>Candidatus Acidiferrum</taxon>
    </lineage>
</organism>
<comment type="caution">
    <text evidence="2">The sequence shown here is derived from an EMBL/GenBank/DDBJ whole genome shotgun (WGS) entry which is preliminary data.</text>
</comment>
<name>A0A7V8NXK1_9BACT</name>
<feature type="transmembrane region" description="Helical" evidence="1">
    <location>
        <begin position="47"/>
        <end position="70"/>
    </location>
</feature>
<gene>
    <name evidence="2" type="ORF">HRJ53_30470</name>
</gene>